<keyword evidence="10" id="KW-1185">Reference proteome</keyword>
<dbReference type="Proteomes" id="UP000193928">
    <property type="component" value="Unassembled WGS sequence"/>
</dbReference>
<proteinExistence type="predicted"/>
<dbReference type="PANTHER" id="PTHR48105">
    <property type="entry name" value="THIOREDOXIN REDUCTASE 1-RELATED-RELATED"/>
    <property type="match status" value="1"/>
</dbReference>
<dbReference type="Gene3D" id="2.60.120.10">
    <property type="entry name" value="Jelly Rolls"/>
    <property type="match status" value="1"/>
</dbReference>
<evidence type="ECO:0000313" key="6">
    <source>
        <dbReference type="EMBL" id="OBS03953.1"/>
    </source>
</evidence>
<feature type="domain" description="Cyclic nucleotide-binding" evidence="4">
    <location>
        <begin position="24"/>
        <end position="122"/>
    </location>
</feature>
<dbReference type="Pfam" id="PF00027">
    <property type="entry name" value="cNMP_binding"/>
    <property type="match status" value="1"/>
</dbReference>
<evidence type="ECO:0000259" key="4">
    <source>
        <dbReference type="PROSITE" id="PS50042"/>
    </source>
</evidence>
<name>A0A0Q2UHA3_MYCGO</name>
<dbReference type="PRINTS" id="PR00469">
    <property type="entry name" value="PNDRDTASEII"/>
</dbReference>
<evidence type="ECO:0000256" key="1">
    <source>
        <dbReference type="ARBA" id="ARBA00022630"/>
    </source>
</evidence>
<dbReference type="InterPro" id="IPR036188">
    <property type="entry name" value="FAD/NAD-bd_sf"/>
</dbReference>
<dbReference type="InterPro" id="IPR023753">
    <property type="entry name" value="FAD/NAD-binding_dom"/>
</dbReference>
<sequence length="563" mass="59858">MSEVPATDQRASIPLAESPDIYGAYPRLSDDQIAALEAGGARRAVGAGEMLVREGERSDYFFVILSGKIAVSTLDDAGNRHVIRVHGPGRFLGELGDLEAQAAFYTAEVVEPGEVLVVPTERVRALVAHDPVLSDLILRAYLVRRSLLIHEGSGFRIIGSCYSPDTARLREFAARNRLPHRWLDLERDQHAERLLQRFGVSAQDTPVVIWGGEVLRNPTNTELARRVGLPVPDTVPDESDVVVVGAGPAGLGAAVYAASDGLTTAAMERIATGGQAGTSSKIENYLGFPGGISGADLAERAVLQAGKFGARIIVSAEITRLESGGGQHRVTLADGGSVVARAVVLATGARYRRLAVPGIESFEGNGVYYAATFQEALVCGTGPVVIVGGGNSAGQAAIFLAARVSRVYVVIRGNDLNKTMSRYLVDQINRHPRVTVRSCTEIREVHGNGALSVVVTEDKRTGERHSIQTRALFVFIGADPNTAWLAGAIELDDRGFVPTGPAALYSEADGARRSTQRQPMMLETSQPGVFAAGDVRSGSVKRVASAVGEGSMAIRQIHDYFGT</sequence>
<evidence type="ECO:0000313" key="7">
    <source>
        <dbReference type="EMBL" id="ORV77323.1"/>
    </source>
</evidence>
<dbReference type="PRINTS" id="PR00368">
    <property type="entry name" value="FADPNR"/>
</dbReference>
<dbReference type="SUPFAM" id="SSF51905">
    <property type="entry name" value="FAD/NAD(P)-binding domain"/>
    <property type="match status" value="1"/>
</dbReference>
<dbReference type="Proteomes" id="UP000093757">
    <property type="component" value="Unassembled WGS sequence"/>
</dbReference>
<evidence type="ECO:0000313" key="8">
    <source>
        <dbReference type="Proteomes" id="UP000051677"/>
    </source>
</evidence>
<protein>
    <submittedName>
        <fullName evidence="5">Cyclic nucleotide-binding protein</fullName>
    </submittedName>
</protein>
<organism evidence="5 8">
    <name type="scientific">Mycobacterium gordonae</name>
    <dbReference type="NCBI Taxonomy" id="1778"/>
    <lineage>
        <taxon>Bacteria</taxon>
        <taxon>Bacillati</taxon>
        <taxon>Actinomycetota</taxon>
        <taxon>Actinomycetes</taxon>
        <taxon>Mycobacteriales</taxon>
        <taxon>Mycobacteriaceae</taxon>
        <taxon>Mycobacterium</taxon>
    </lineage>
</organism>
<dbReference type="EMBL" id="MAEM01000020">
    <property type="protein sequence ID" value="OBS03953.1"/>
    <property type="molecule type" value="Genomic_DNA"/>
</dbReference>
<dbReference type="RefSeq" id="WP_055576961.1">
    <property type="nucleotide sequence ID" value="NZ_JACKSU010000071.1"/>
</dbReference>
<reference evidence="6 9" key="3">
    <citation type="submission" date="2016-06" db="EMBL/GenBank/DDBJ databases">
        <authorList>
            <person name="Kjaerup R.B."/>
            <person name="Dalgaard T.S."/>
            <person name="Juul-Madsen H.R."/>
        </authorList>
    </citation>
    <scope>NUCLEOTIDE SEQUENCE [LARGE SCALE GENOMIC DNA]</scope>
    <source>
        <strain evidence="6 9">1245752.6</strain>
    </source>
</reference>
<dbReference type="Pfam" id="PF07992">
    <property type="entry name" value="Pyr_redox_2"/>
    <property type="match status" value="1"/>
</dbReference>
<evidence type="ECO:0000313" key="5">
    <source>
        <dbReference type="EMBL" id="KQH80152.1"/>
    </source>
</evidence>
<dbReference type="PROSITE" id="PS50042">
    <property type="entry name" value="CNMP_BINDING_3"/>
    <property type="match status" value="1"/>
</dbReference>
<dbReference type="Gene3D" id="3.50.50.60">
    <property type="entry name" value="FAD/NAD(P)-binding domain"/>
    <property type="match status" value="2"/>
</dbReference>
<evidence type="ECO:0000313" key="10">
    <source>
        <dbReference type="Proteomes" id="UP000193928"/>
    </source>
</evidence>
<reference evidence="7 10" key="2">
    <citation type="submission" date="2016-01" db="EMBL/GenBank/DDBJ databases">
        <title>The new phylogeny of the genus Mycobacterium.</title>
        <authorList>
            <person name="Tarcisio F."/>
            <person name="Conor M."/>
            <person name="Antonella G."/>
            <person name="Elisabetta G."/>
            <person name="Giulia F.S."/>
            <person name="Sara T."/>
            <person name="Anna F."/>
            <person name="Clotilde B."/>
            <person name="Roberto B."/>
            <person name="Veronica D.S."/>
            <person name="Fabio R."/>
            <person name="Monica P."/>
            <person name="Olivier J."/>
            <person name="Enrico T."/>
            <person name="Nicola S."/>
        </authorList>
    </citation>
    <scope>NUCLEOTIDE SEQUENCE [LARGE SCALE GENOMIC DNA]</scope>
    <source>
        <strain evidence="7 10">DSM 44160</strain>
    </source>
</reference>
<dbReference type="InterPro" id="IPR000595">
    <property type="entry name" value="cNMP-bd_dom"/>
</dbReference>
<dbReference type="InterPro" id="IPR014710">
    <property type="entry name" value="RmlC-like_jellyroll"/>
</dbReference>
<dbReference type="AlphaFoldDB" id="A0A0Q2UHA3"/>
<dbReference type="GO" id="GO:0004791">
    <property type="term" value="F:thioredoxin-disulfide reductase (NADPH) activity"/>
    <property type="evidence" value="ECO:0007669"/>
    <property type="project" value="UniProtKB-EC"/>
</dbReference>
<dbReference type="Proteomes" id="UP000051677">
    <property type="component" value="Unassembled WGS sequence"/>
</dbReference>
<dbReference type="EMBL" id="LQOY01000159">
    <property type="protein sequence ID" value="ORV77323.1"/>
    <property type="molecule type" value="Genomic_DNA"/>
</dbReference>
<gene>
    <name evidence="6" type="ORF">A9W98_07000</name>
    <name evidence="5" type="ORF">AO501_23055</name>
    <name evidence="7" type="ORF">AWC08_33060</name>
</gene>
<evidence type="ECO:0000256" key="3">
    <source>
        <dbReference type="ARBA" id="ARBA00048132"/>
    </source>
</evidence>
<dbReference type="CDD" id="cd00038">
    <property type="entry name" value="CAP_ED"/>
    <property type="match status" value="1"/>
</dbReference>
<dbReference type="InterPro" id="IPR050097">
    <property type="entry name" value="Ferredoxin-NADP_redctase_2"/>
</dbReference>
<evidence type="ECO:0000313" key="9">
    <source>
        <dbReference type="Proteomes" id="UP000093757"/>
    </source>
</evidence>
<keyword evidence="1" id="KW-0285">Flavoprotein</keyword>
<evidence type="ECO:0000256" key="2">
    <source>
        <dbReference type="ARBA" id="ARBA00023002"/>
    </source>
</evidence>
<dbReference type="OrthoDB" id="109585at2"/>
<keyword evidence="2" id="KW-0560">Oxidoreductase</keyword>
<comment type="caution">
    <text evidence="5">The sequence shown here is derived from an EMBL/GenBank/DDBJ whole genome shotgun (WGS) entry which is preliminary data.</text>
</comment>
<dbReference type="EMBL" id="LKTM01000039">
    <property type="protein sequence ID" value="KQH80152.1"/>
    <property type="molecule type" value="Genomic_DNA"/>
</dbReference>
<dbReference type="InterPro" id="IPR018490">
    <property type="entry name" value="cNMP-bd_dom_sf"/>
</dbReference>
<comment type="catalytic activity">
    <reaction evidence="3">
        <text>[thioredoxin]-dithiol + NADP(+) = [thioredoxin]-disulfide + NADPH + H(+)</text>
        <dbReference type="Rhea" id="RHEA:20345"/>
        <dbReference type="Rhea" id="RHEA-COMP:10698"/>
        <dbReference type="Rhea" id="RHEA-COMP:10700"/>
        <dbReference type="ChEBI" id="CHEBI:15378"/>
        <dbReference type="ChEBI" id="CHEBI:29950"/>
        <dbReference type="ChEBI" id="CHEBI:50058"/>
        <dbReference type="ChEBI" id="CHEBI:57783"/>
        <dbReference type="ChEBI" id="CHEBI:58349"/>
        <dbReference type="EC" id="1.8.1.9"/>
    </reaction>
</comment>
<dbReference type="SMART" id="SM00100">
    <property type="entry name" value="cNMP"/>
    <property type="match status" value="1"/>
</dbReference>
<dbReference type="SUPFAM" id="SSF51206">
    <property type="entry name" value="cAMP-binding domain-like"/>
    <property type="match status" value="1"/>
</dbReference>
<accession>A0A0Q2UHA3</accession>
<reference evidence="5 8" key="1">
    <citation type="submission" date="2015-10" db="EMBL/GenBank/DDBJ databases">
        <title>Mycobacterium gordonae draft genome assembly.</title>
        <authorList>
            <person name="Ustinova V."/>
            <person name="Smirnova T."/>
            <person name="Blagodatskikh K."/>
            <person name="Varlamov D."/>
            <person name="Larionova E."/>
            <person name="Chernousova L."/>
        </authorList>
    </citation>
    <scope>NUCLEOTIDE SEQUENCE [LARGE SCALE GENOMIC DNA]</scope>
    <source>
        <strain evidence="5 8">CTRI 14-8773</strain>
    </source>
</reference>